<dbReference type="GO" id="GO:0045944">
    <property type="term" value="P:positive regulation of transcription by RNA polymerase II"/>
    <property type="evidence" value="ECO:0007669"/>
    <property type="project" value="TreeGrafter"/>
</dbReference>
<evidence type="ECO:0000256" key="3">
    <source>
        <dbReference type="SAM" id="MobiDB-lite"/>
    </source>
</evidence>
<dbReference type="Pfam" id="PF11951">
    <property type="entry name" value="Fungal_trans_2"/>
    <property type="match status" value="1"/>
</dbReference>
<dbReference type="SMART" id="SM00066">
    <property type="entry name" value="GAL4"/>
    <property type="match status" value="1"/>
</dbReference>
<dbReference type="SUPFAM" id="SSF57701">
    <property type="entry name" value="Zn2/Cys6 DNA-binding domain"/>
    <property type="match status" value="1"/>
</dbReference>
<organism evidence="5 6">
    <name type="scientific">Polyplosphaeria fusca</name>
    <dbReference type="NCBI Taxonomy" id="682080"/>
    <lineage>
        <taxon>Eukaryota</taxon>
        <taxon>Fungi</taxon>
        <taxon>Dikarya</taxon>
        <taxon>Ascomycota</taxon>
        <taxon>Pezizomycotina</taxon>
        <taxon>Dothideomycetes</taxon>
        <taxon>Pleosporomycetidae</taxon>
        <taxon>Pleosporales</taxon>
        <taxon>Tetraplosphaeriaceae</taxon>
        <taxon>Polyplosphaeria</taxon>
    </lineage>
</organism>
<feature type="domain" description="Zn(2)-C6 fungal-type" evidence="4">
    <location>
        <begin position="5"/>
        <end position="33"/>
    </location>
</feature>
<comment type="subcellular location">
    <subcellularLocation>
        <location evidence="1">Nucleus</location>
    </subcellularLocation>
</comment>
<proteinExistence type="predicted"/>
<dbReference type="GO" id="GO:0005634">
    <property type="term" value="C:nucleus"/>
    <property type="evidence" value="ECO:0007669"/>
    <property type="project" value="UniProtKB-SubCell"/>
</dbReference>
<evidence type="ECO:0000259" key="4">
    <source>
        <dbReference type="PROSITE" id="PS50048"/>
    </source>
</evidence>
<dbReference type="OrthoDB" id="25818at2759"/>
<dbReference type="Pfam" id="PF00172">
    <property type="entry name" value="Zn_clus"/>
    <property type="match status" value="1"/>
</dbReference>
<dbReference type="GO" id="GO:0000976">
    <property type="term" value="F:transcription cis-regulatory region binding"/>
    <property type="evidence" value="ECO:0007669"/>
    <property type="project" value="TreeGrafter"/>
</dbReference>
<gene>
    <name evidence="5" type="ORF">EJ04DRAFT_539190</name>
</gene>
<protein>
    <recommendedName>
        <fullName evidence="4">Zn(2)-C6 fungal-type domain-containing protein</fullName>
    </recommendedName>
</protein>
<keyword evidence="2" id="KW-0539">Nucleus</keyword>
<dbReference type="EMBL" id="ML996367">
    <property type="protein sequence ID" value="KAF2726971.1"/>
    <property type="molecule type" value="Genomic_DNA"/>
</dbReference>
<reference evidence="5" key="1">
    <citation type="journal article" date="2020" name="Stud. Mycol.">
        <title>101 Dothideomycetes genomes: a test case for predicting lifestyles and emergence of pathogens.</title>
        <authorList>
            <person name="Haridas S."/>
            <person name="Albert R."/>
            <person name="Binder M."/>
            <person name="Bloem J."/>
            <person name="Labutti K."/>
            <person name="Salamov A."/>
            <person name="Andreopoulos B."/>
            <person name="Baker S."/>
            <person name="Barry K."/>
            <person name="Bills G."/>
            <person name="Bluhm B."/>
            <person name="Cannon C."/>
            <person name="Castanera R."/>
            <person name="Culley D."/>
            <person name="Daum C."/>
            <person name="Ezra D."/>
            <person name="Gonzalez J."/>
            <person name="Henrissat B."/>
            <person name="Kuo A."/>
            <person name="Liang C."/>
            <person name="Lipzen A."/>
            <person name="Lutzoni F."/>
            <person name="Magnuson J."/>
            <person name="Mondo S."/>
            <person name="Nolan M."/>
            <person name="Ohm R."/>
            <person name="Pangilinan J."/>
            <person name="Park H.-J."/>
            <person name="Ramirez L."/>
            <person name="Alfaro M."/>
            <person name="Sun H."/>
            <person name="Tritt A."/>
            <person name="Yoshinaga Y."/>
            <person name="Zwiers L.-H."/>
            <person name="Turgeon B."/>
            <person name="Goodwin S."/>
            <person name="Spatafora J."/>
            <person name="Crous P."/>
            <person name="Grigoriev I."/>
        </authorList>
    </citation>
    <scope>NUCLEOTIDE SEQUENCE</scope>
    <source>
        <strain evidence="5">CBS 125425</strain>
    </source>
</reference>
<dbReference type="PANTHER" id="PTHR37534">
    <property type="entry name" value="TRANSCRIPTIONAL ACTIVATOR PROTEIN UGA3"/>
    <property type="match status" value="1"/>
</dbReference>
<dbReference type="GO" id="GO:0008270">
    <property type="term" value="F:zinc ion binding"/>
    <property type="evidence" value="ECO:0007669"/>
    <property type="project" value="InterPro"/>
</dbReference>
<evidence type="ECO:0000256" key="1">
    <source>
        <dbReference type="ARBA" id="ARBA00004123"/>
    </source>
</evidence>
<dbReference type="AlphaFoldDB" id="A0A9P4QLD6"/>
<dbReference type="Proteomes" id="UP000799444">
    <property type="component" value="Unassembled WGS sequence"/>
</dbReference>
<dbReference type="GO" id="GO:0000981">
    <property type="term" value="F:DNA-binding transcription factor activity, RNA polymerase II-specific"/>
    <property type="evidence" value="ECO:0007669"/>
    <property type="project" value="InterPro"/>
</dbReference>
<dbReference type="InterPro" id="IPR001138">
    <property type="entry name" value="Zn2Cys6_DnaBD"/>
</dbReference>
<accession>A0A9P4QLD6</accession>
<evidence type="ECO:0000256" key="2">
    <source>
        <dbReference type="ARBA" id="ARBA00023242"/>
    </source>
</evidence>
<dbReference type="InterPro" id="IPR036864">
    <property type="entry name" value="Zn2-C6_fun-type_DNA-bd_sf"/>
</dbReference>
<feature type="region of interest" description="Disordered" evidence="3">
    <location>
        <begin position="54"/>
        <end position="79"/>
    </location>
</feature>
<evidence type="ECO:0000313" key="6">
    <source>
        <dbReference type="Proteomes" id="UP000799444"/>
    </source>
</evidence>
<dbReference type="PROSITE" id="PS50048">
    <property type="entry name" value="ZN2_CY6_FUNGAL_2"/>
    <property type="match status" value="1"/>
</dbReference>
<evidence type="ECO:0000313" key="5">
    <source>
        <dbReference type="EMBL" id="KAF2726971.1"/>
    </source>
</evidence>
<dbReference type="InterPro" id="IPR021858">
    <property type="entry name" value="Fun_TF"/>
</dbReference>
<sequence>MPEPACATCRRKSRRCDRRRPHCLRCISKGLECEGYPLCFKMYNVKTQTSYKSRKAQRIGARRSASSSANEEDTHEGPPTRMQEAMLSIQLNDLSTPAKGDVEEVHQLLAYYETTICSALPVPSSSFVNPFKSYILPLAHTDSGLLNGVLGLTACHLAIRDRQPNSCMATNALQHRLVAIRSMSSLLIKEQRTGLSSAEEDIALATVLTLVLHDICECGMSTHGAHLNGVAFLCSRIAMASSDHSPLRLFLVTALTWFDLLRGFSGAEKLAFPPDTRKFVAEKAALTLHTLFGCPVEIFEAISHMMSAGKMFWAKDIDTPEFQQLLDPIHAQLQAWDPKKGHYPDEDVEWALLANAYRHTAILRVLRFPDPWLIPCTDNRIRSSVEAILDSSAKMSWHSPYFKRLIFPLFVAGAETASPHQQRYITLCVDHIRELTGFTNDSISELLGKIWEDRRKSEDCIPWFEYTCSVNLQRQHDYLFF</sequence>
<dbReference type="PANTHER" id="PTHR37534:SF49">
    <property type="entry name" value="LYSINE BIOSYNTHESIS REGULATORY PROTEIN LYS14"/>
    <property type="match status" value="1"/>
</dbReference>
<dbReference type="Gene3D" id="4.10.240.10">
    <property type="entry name" value="Zn(2)-C6 fungal-type DNA-binding domain"/>
    <property type="match status" value="1"/>
</dbReference>
<comment type="caution">
    <text evidence="5">The sequence shown here is derived from an EMBL/GenBank/DDBJ whole genome shotgun (WGS) entry which is preliminary data.</text>
</comment>
<name>A0A9P4QLD6_9PLEO</name>
<keyword evidence="6" id="KW-1185">Reference proteome</keyword>